<evidence type="ECO:0000313" key="4">
    <source>
        <dbReference type="Proteomes" id="UP000245523"/>
    </source>
</evidence>
<dbReference type="Pfam" id="PF13472">
    <property type="entry name" value="Lipase_GDSL_2"/>
    <property type="match status" value="1"/>
</dbReference>
<sequence length="386" mass="42766">MFKTACSIFSIAIFLLADSLWAAGKIACVGNSITYGYGFESWPDTTSYPHHLQNLLRSESGNAAKDTVGNFGVSGLTIRKDDASSYWKGYQFTPARNFAADTVIIGLGTNDAKVYTEWLNDAERAAYDSAITADFESFIDTFQVQSKPRIFLVTPPYVNNSAWGMFDTAIVKHVIPAIFRAGLTKGVSIIDLHSKFSYLENPSWYLSTDTVHPSIEGAKHLAEIIYSYLQKSELKISQNQTTLSAPAGFGFKWYQDGVLLPQETQKTLTISELGTYAVSVKIEENTQTQIMSAPYTVTDLSAKNEAEESIHPTKKAENFRYEKGNIYFTLSQNQTLSVKIFDLHGRLLVAKKVNGKAGENALSLPKLPAGRYVANIGNLPLHIFRF</sequence>
<dbReference type="InterPro" id="IPR036514">
    <property type="entry name" value="SGNH_hydro_sf"/>
</dbReference>
<evidence type="ECO:0000259" key="2">
    <source>
        <dbReference type="Pfam" id="PF13472"/>
    </source>
</evidence>
<dbReference type="SUPFAM" id="SSF52266">
    <property type="entry name" value="SGNH hydrolase"/>
    <property type="match status" value="1"/>
</dbReference>
<accession>A0ABX5LS51</accession>
<keyword evidence="1" id="KW-0732">Signal</keyword>
<dbReference type="InterPro" id="IPR013830">
    <property type="entry name" value="SGNH_hydro"/>
</dbReference>
<name>A0ABX5LS51_9BACT</name>
<protein>
    <submittedName>
        <fullName evidence="3">Secreted protein (Por secretion system target)</fullName>
    </submittedName>
</protein>
<dbReference type="EMBL" id="QGHD01000003">
    <property type="protein sequence ID" value="PWL03763.1"/>
    <property type="molecule type" value="Genomic_DNA"/>
</dbReference>
<organism evidence="3 4">
    <name type="scientific">Hallerella porci</name>
    <dbReference type="NCBI Taxonomy" id="1945871"/>
    <lineage>
        <taxon>Bacteria</taxon>
        <taxon>Pseudomonadati</taxon>
        <taxon>Fibrobacterota</taxon>
        <taxon>Fibrobacteria</taxon>
        <taxon>Fibrobacterales</taxon>
        <taxon>Fibrobacteraceae</taxon>
        <taxon>Hallerella</taxon>
    </lineage>
</organism>
<dbReference type="PANTHER" id="PTHR30383">
    <property type="entry name" value="THIOESTERASE 1/PROTEASE 1/LYSOPHOSPHOLIPASE L1"/>
    <property type="match status" value="1"/>
</dbReference>
<feature type="domain" description="SGNH hydrolase-type esterase" evidence="2">
    <location>
        <begin position="28"/>
        <end position="219"/>
    </location>
</feature>
<feature type="signal peptide" evidence="1">
    <location>
        <begin position="1"/>
        <end position="22"/>
    </location>
</feature>
<dbReference type="Proteomes" id="UP000245523">
    <property type="component" value="Unassembled WGS sequence"/>
</dbReference>
<gene>
    <name evidence="3" type="ORF">B0H50_10355</name>
</gene>
<evidence type="ECO:0000256" key="1">
    <source>
        <dbReference type="SAM" id="SignalP"/>
    </source>
</evidence>
<proteinExistence type="predicted"/>
<keyword evidence="4" id="KW-1185">Reference proteome</keyword>
<feature type="chain" id="PRO_5047426896" evidence="1">
    <location>
        <begin position="23"/>
        <end position="386"/>
    </location>
</feature>
<evidence type="ECO:0000313" key="3">
    <source>
        <dbReference type="EMBL" id="PWL03763.1"/>
    </source>
</evidence>
<dbReference type="PANTHER" id="PTHR30383:SF5">
    <property type="entry name" value="SGNH HYDROLASE-TYPE ESTERASE DOMAIN-CONTAINING PROTEIN"/>
    <property type="match status" value="1"/>
</dbReference>
<comment type="caution">
    <text evidence="3">The sequence shown here is derived from an EMBL/GenBank/DDBJ whole genome shotgun (WGS) entry which is preliminary data.</text>
</comment>
<dbReference type="Gene3D" id="3.40.50.1110">
    <property type="entry name" value="SGNH hydrolase"/>
    <property type="match status" value="1"/>
</dbReference>
<dbReference type="InterPro" id="IPR051532">
    <property type="entry name" value="Ester_Hydrolysis_Enzymes"/>
</dbReference>
<reference evidence="3 4" key="1">
    <citation type="submission" date="2018-05" db="EMBL/GenBank/DDBJ databases">
        <title>Animal gut microbial communities from fecal samples from Wisconsin, USA.</title>
        <authorList>
            <person name="Neumann A."/>
        </authorList>
    </citation>
    <scope>NUCLEOTIDE SEQUENCE [LARGE SCALE GENOMIC DNA]</scope>
    <source>
        <strain evidence="3 4">UWS4</strain>
    </source>
</reference>